<feature type="compositionally biased region" description="Acidic residues" evidence="1">
    <location>
        <begin position="242"/>
        <end position="262"/>
    </location>
</feature>
<dbReference type="EMBL" id="JAKUCV010007504">
    <property type="protein sequence ID" value="KAJ4823191.1"/>
    <property type="molecule type" value="Genomic_DNA"/>
</dbReference>
<feature type="region of interest" description="Disordered" evidence="1">
    <location>
        <begin position="305"/>
        <end position="473"/>
    </location>
</feature>
<organism evidence="3 4">
    <name type="scientific">Turnera subulata</name>
    <dbReference type="NCBI Taxonomy" id="218843"/>
    <lineage>
        <taxon>Eukaryota</taxon>
        <taxon>Viridiplantae</taxon>
        <taxon>Streptophyta</taxon>
        <taxon>Embryophyta</taxon>
        <taxon>Tracheophyta</taxon>
        <taxon>Spermatophyta</taxon>
        <taxon>Magnoliopsida</taxon>
        <taxon>eudicotyledons</taxon>
        <taxon>Gunneridae</taxon>
        <taxon>Pentapetalae</taxon>
        <taxon>rosids</taxon>
        <taxon>fabids</taxon>
        <taxon>Malpighiales</taxon>
        <taxon>Passifloraceae</taxon>
        <taxon>Turnera</taxon>
    </lineage>
</organism>
<feature type="region of interest" description="Disordered" evidence="1">
    <location>
        <begin position="241"/>
        <end position="265"/>
    </location>
</feature>
<evidence type="ECO:0000313" key="4">
    <source>
        <dbReference type="Proteomes" id="UP001141552"/>
    </source>
</evidence>
<feature type="region of interest" description="Disordered" evidence="1">
    <location>
        <begin position="487"/>
        <end position="695"/>
    </location>
</feature>
<dbReference type="InterPro" id="IPR004148">
    <property type="entry name" value="BAR_dom"/>
</dbReference>
<name>A0A9Q0F3Z6_9ROSI</name>
<feature type="compositionally biased region" description="Polar residues" evidence="1">
    <location>
        <begin position="602"/>
        <end position="611"/>
    </location>
</feature>
<reference evidence="3" key="1">
    <citation type="submission" date="2022-02" db="EMBL/GenBank/DDBJ databases">
        <authorList>
            <person name="Henning P.M."/>
            <person name="McCubbin A.G."/>
            <person name="Shore J.S."/>
        </authorList>
    </citation>
    <scope>NUCLEOTIDE SEQUENCE</scope>
    <source>
        <strain evidence="3">F60SS</strain>
        <tissue evidence="3">Leaves</tissue>
    </source>
</reference>
<comment type="caution">
    <text evidence="3">The sequence shown here is derived from an EMBL/GenBank/DDBJ whole genome shotgun (WGS) entry which is preliminary data.</text>
</comment>
<dbReference type="PANTHER" id="PTHR34119:SF19">
    <property type="entry name" value="HYDROXYPROLINE-RICH GLYCOPROTEIN FAMILY PROTEIN"/>
    <property type="match status" value="1"/>
</dbReference>
<protein>
    <recommendedName>
        <fullName evidence="2">BAR domain-containing protein</fullName>
    </recommendedName>
</protein>
<evidence type="ECO:0000256" key="1">
    <source>
        <dbReference type="SAM" id="MobiDB-lite"/>
    </source>
</evidence>
<reference evidence="3" key="2">
    <citation type="journal article" date="2023" name="Plants (Basel)">
        <title>Annotation of the Turnera subulata (Passifloraceae) Draft Genome Reveals the S-Locus Evolved after the Divergence of Turneroideae from Passifloroideae in a Stepwise Manner.</title>
        <authorList>
            <person name="Henning P.M."/>
            <person name="Roalson E.H."/>
            <person name="Mir W."/>
            <person name="McCubbin A.G."/>
            <person name="Shore J.S."/>
        </authorList>
    </citation>
    <scope>NUCLEOTIDE SEQUENCE</scope>
    <source>
        <strain evidence="3">F60SS</strain>
    </source>
</reference>
<feature type="compositionally biased region" description="Basic and acidic residues" evidence="1">
    <location>
        <begin position="564"/>
        <end position="583"/>
    </location>
</feature>
<feature type="compositionally biased region" description="Basic and acidic residues" evidence="1">
    <location>
        <begin position="395"/>
        <end position="414"/>
    </location>
</feature>
<feature type="domain" description="BAR" evidence="2">
    <location>
        <begin position="30"/>
        <end position="225"/>
    </location>
</feature>
<dbReference type="CDD" id="cd07307">
    <property type="entry name" value="BAR"/>
    <property type="match status" value="1"/>
</dbReference>
<dbReference type="InterPro" id="IPR027267">
    <property type="entry name" value="AH/BAR_dom_sf"/>
</dbReference>
<dbReference type="SUPFAM" id="SSF103657">
    <property type="entry name" value="BAR/IMD domain-like"/>
    <property type="match status" value="1"/>
</dbReference>
<dbReference type="PANTHER" id="PTHR34119">
    <property type="entry name" value="HYDROXYPROLINE-RICH GLYCOPROTEIN-LIKE"/>
    <property type="match status" value="1"/>
</dbReference>
<accession>A0A9Q0F3Z6</accession>
<feature type="compositionally biased region" description="Low complexity" evidence="1">
    <location>
        <begin position="493"/>
        <end position="511"/>
    </location>
</feature>
<evidence type="ECO:0000313" key="3">
    <source>
        <dbReference type="EMBL" id="KAJ4823191.1"/>
    </source>
</evidence>
<feature type="compositionally biased region" description="Polar residues" evidence="1">
    <location>
        <begin position="432"/>
        <end position="441"/>
    </location>
</feature>
<keyword evidence="4" id="KW-1185">Reference proteome</keyword>
<dbReference type="OrthoDB" id="1925034at2759"/>
<feature type="compositionally biased region" description="Basic and acidic residues" evidence="1">
    <location>
        <begin position="332"/>
        <end position="343"/>
    </location>
</feature>
<feature type="compositionally biased region" description="Low complexity" evidence="1">
    <location>
        <begin position="658"/>
        <end position="681"/>
    </location>
</feature>
<proteinExistence type="predicted"/>
<gene>
    <name evidence="3" type="ORF">Tsubulata_015138</name>
</gene>
<dbReference type="Pfam" id="PF03114">
    <property type="entry name" value="BAR"/>
    <property type="match status" value="1"/>
</dbReference>
<evidence type="ECO:0000259" key="2">
    <source>
        <dbReference type="Pfam" id="PF03114"/>
    </source>
</evidence>
<dbReference type="Gene3D" id="1.20.1270.60">
    <property type="entry name" value="Arfaptin homology (AH) domain/BAR domain"/>
    <property type="match status" value="1"/>
</dbReference>
<dbReference type="GO" id="GO:0005737">
    <property type="term" value="C:cytoplasm"/>
    <property type="evidence" value="ECO:0007669"/>
    <property type="project" value="InterPro"/>
</dbReference>
<sequence>MKSKLRGFKFRKSDASKDKIDFWHFSELDELAQATQDMQDMRNCYDSLLSAAAATANSAYEFSESLRELGSCLLEKTALHDDEESGRALLMLGKVQFQLQKLVDIYRSHIFLTITNPSESLLNELRTVEDMKRQCDEKRSVYDYMVAQMKDKGRSKSGKNEHFTSQQLRTAHEEYDEEATLCAFRLKSLKQGQARSLLTQAARHHAAQLNFFRKGLKSLEAVDQHVRLVTGQQHIDYHFSGLEDDTREEGEDEGENGDDTTEGGELSFDYRVQNQGHDVVAASRNSMEVDEVDLSLHYSSAADVEFNPDKDREGLPISSREPRGSYSAPIFPERKSDPIDRLRQMQQSSRKSSAYVLPTPIDSKGVISSRRSVSHARPTDPGGRPHNLWHSSPLDQKKNEKDSSDGQQAHKESSDNNSPTLLPPPLAGRVSAPQNDAYSSSDNKKMKGQSFSGPIVNRPFATKSVSSSGPISPAELSLQITGVLTRVPNPQISSPKVSPSASPPLASSPRISELHELPRESSAYALPTPIDSKGIVSSRRSVSHARPTDPGGRPHNLWHSSPLELKKHEKDSSDGQPSAHKESGNNNFPTFLPPPLTGRVSAPQNDAYGTSDNKKLKGQSFSGPIVSKSFGTKPVSPSGPISPAELSLQVTGVISHVSNPQSSSPKVSPSASPPLASSPRISELHELPRPPGYFSSKTAKSSALVGHSAPLVRIPDTSGSNKIASMASNLASPLPTPPVTVPRSFSIPSSSQRAMTIHVSKLLDSAIPSRIEGVDSPPLTPISLTNVKPASAVPELVPHPGQARGGS</sequence>
<dbReference type="InterPro" id="IPR037488">
    <property type="entry name" value="At2g33490-like"/>
</dbReference>
<dbReference type="Proteomes" id="UP001141552">
    <property type="component" value="Unassembled WGS sequence"/>
</dbReference>
<dbReference type="AlphaFoldDB" id="A0A9Q0F3Z6"/>